<keyword evidence="9" id="KW-0444">Lipid biosynthesis</keyword>
<keyword evidence="11 18" id="KW-0812">Transmembrane</keyword>
<dbReference type="PATRIC" id="fig|45056.6.peg.1220"/>
<feature type="transmembrane region" description="Helical" evidence="19">
    <location>
        <begin position="198"/>
        <end position="218"/>
    </location>
</feature>
<keyword evidence="8" id="KW-1003">Cell membrane</keyword>
<evidence type="ECO:0000313" key="20">
    <source>
        <dbReference type="EMBL" id="KTC66520.1"/>
    </source>
</evidence>
<comment type="subcellular location">
    <subcellularLocation>
        <location evidence="2">Cell membrane</location>
        <topology evidence="2">Multi-pass membrane protein</topology>
    </subcellularLocation>
</comment>
<evidence type="ECO:0000256" key="19">
    <source>
        <dbReference type="SAM" id="Phobius"/>
    </source>
</evidence>
<keyword evidence="10 18" id="KW-0808">Transferase</keyword>
<dbReference type="GO" id="GO:0016024">
    <property type="term" value="P:CDP-diacylglycerol biosynthetic process"/>
    <property type="evidence" value="ECO:0007669"/>
    <property type="project" value="UniProtKB-UniPathway"/>
</dbReference>
<evidence type="ECO:0000256" key="16">
    <source>
        <dbReference type="ARBA" id="ARBA00023209"/>
    </source>
</evidence>
<evidence type="ECO:0000256" key="3">
    <source>
        <dbReference type="ARBA" id="ARBA00005119"/>
    </source>
</evidence>
<comment type="pathway">
    <text evidence="3 18">Phospholipid metabolism; CDP-diacylglycerol biosynthesis; CDP-diacylglycerol from sn-glycerol 3-phosphate: step 3/3.</text>
</comment>
<dbReference type="AlphaFoldDB" id="A0A0W0R621"/>
<dbReference type="PANTHER" id="PTHR46382:SF1">
    <property type="entry name" value="PHOSPHATIDATE CYTIDYLYLTRANSFERASE"/>
    <property type="match status" value="1"/>
</dbReference>
<evidence type="ECO:0000256" key="5">
    <source>
        <dbReference type="ARBA" id="ARBA00010185"/>
    </source>
</evidence>
<evidence type="ECO:0000256" key="14">
    <source>
        <dbReference type="ARBA" id="ARBA00023098"/>
    </source>
</evidence>
<keyword evidence="17" id="KW-1208">Phospholipid metabolism</keyword>
<reference evidence="20 21" key="1">
    <citation type="submission" date="2015-11" db="EMBL/GenBank/DDBJ databases">
        <title>Identification of large and diverse effector repertoires of 38 Legionella species.</title>
        <authorList>
            <person name="Burstein D."/>
            <person name="Amaro F."/>
            <person name="Zusman T."/>
            <person name="Lifshitz Z."/>
            <person name="Cohen O."/>
            <person name="Gilbert J.A."/>
            <person name="Pupko T."/>
            <person name="Shuman H.A."/>
            <person name="Segal G."/>
        </authorList>
    </citation>
    <scope>NUCLEOTIDE SEQUENCE [LARGE SCALE GENOMIC DNA]</scope>
    <source>
        <strain evidence="20 21">1762-AUS-E</strain>
    </source>
</reference>
<keyword evidence="13 19" id="KW-1133">Transmembrane helix</keyword>
<keyword evidence="15 19" id="KW-0472">Membrane</keyword>
<comment type="catalytic activity">
    <reaction evidence="1 18">
        <text>a 1,2-diacyl-sn-glycero-3-phosphate + CTP + H(+) = a CDP-1,2-diacyl-sn-glycerol + diphosphate</text>
        <dbReference type="Rhea" id="RHEA:16229"/>
        <dbReference type="ChEBI" id="CHEBI:15378"/>
        <dbReference type="ChEBI" id="CHEBI:33019"/>
        <dbReference type="ChEBI" id="CHEBI:37563"/>
        <dbReference type="ChEBI" id="CHEBI:58332"/>
        <dbReference type="ChEBI" id="CHEBI:58608"/>
        <dbReference type="EC" id="2.7.7.41"/>
    </reaction>
</comment>
<dbReference type="PROSITE" id="PS01315">
    <property type="entry name" value="CDS"/>
    <property type="match status" value="1"/>
</dbReference>
<evidence type="ECO:0000256" key="6">
    <source>
        <dbReference type="ARBA" id="ARBA00012487"/>
    </source>
</evidence>
<keyword evidence="16" id="KW-0594">Phospholipid biosynthesis</keyword>
<comment type="similarity">
    <text evidence="5 18">Belongs to the CDS family.</text>
</comment>
<evidence type="ECO:0000256" key="4">
    <source>
        <dbReference type="ARBA" id="ARBA00005189"/>
    </source>
</evidence>
<dbReference type="EMBL" id="LNKA01000001">
    <property type="protein sequence ID" value="KTC66520.1"/>
    <property type="molecule type" value="Genomic_DNA"/>
</dbReference>
<keyword evidence="21" id="KW-1185">Reference proteome</keyword>
<evidence type="ECO:0000256" key="10">
    <source>
        <dbReference type="ARBA" id="ARBA00022679"/>
    </source>
</evidence>
<comment type="pathway">
    <text evidence="4">Lipid metabolism.</text>
</comment>
<dbReference type="GO" id="GO:0005886">
    <property type="term" value="C:plasma membrane"/>
    <property type="evidence" value="ECO:0007669"/>
    <property type="project" value="UniProtKB-SubCell"/>
</dbReference>
<dbReference type="STRING" id="45056.Lade_1178"/>
<dbReference type="InterPro" id="IPR000374">
    <property type="entry name" value="PC_trans"/>
</dbReference>
<feature type="transmembrane region" description="Helical" evidence="19">
    <location>
        <begin position="49"/>
        <end position="70"/>
    </location>
</feature>
<keyword evidence="14" id="KW-0443">Lipid metabolism</keyword>
<evidence type="ECO:0000256" key="1">
    <source>
        <dbReference type="ARBA" id="ARBA00001698"/>
    </source>
</evidence>
<dbReference type="Pfam" id="PF01148">
    <property type="entry name" value="CTP_transf_1"/>
    <property type="match status" value="1"/>
</dbReference>
<evidence type="ECO:0000256" key="15">
    <source>
        <dbReference type="ARBA" id="ARBA00023136"/>
    </source>
</evidence>
<feature type="transmembrane region" description="Helical" evidence="19">
    <location>
        <begin position="6"/>
        <end position="37"/>
    </location>
</feature>
<dbReference type="Proteomes" id="UP000054859">
    <property type="component" value="Unassembled WGS sequence"/>
</dbReference>
<dbReference type="RefSeq" id="WP_058462191.1">
    <property type="nucleotide sequence ID" value="NZ_CAAAHS010000007.1"/>
</dbReference>
<gene>
    <name evidence="20" type="ORF">Lade_1178</name>
</gene>
<keyword evidence="12 18" id="KW-0548">Nucleotidyltransferase</keyword>
<comment type="caution">
    <text evidence="20">The sequence shown here is derived from an EMBL/GenBank/DDBJ whole genome shotgun (WGS) entry which is preliminary data.</text>
</comment>
<sequence>MFRQRLLTILVLMPLVLLALYFSNVWFFGSIILLLVLASGFEWLQLIPLQLWAFKISFLLLLLGFTLLEFLYLDVFLFINLVLWIAIFFAILSYPESQKWWGRPWVVMLAAFIVLPVFASSFLELFKYPQGKALVVYLLALIWAADIGAYLIGKFFGHKKLIPLVSPGKTVEGVVGGFIAGVTVGLVGYIYFKPLNGANWFIIAATTIVVSIIGDLFISMLKRRQHLKDTGHIFPGHGGILDRIDSLIAALPFFYFGLHHFPAGI</sequence>
<evidence type="ECO:0000256" key="13">
    <source>
        <dbReference type="ARBA" id="ARBA00022989"/>
    </source>
</evidence>
<dbReference type="UniPathway" id="UPA00557">
    <property type="reaction ID" value="UER00614"/>
</dbReference>
<evidence type="ECO:0000256" key="17">
    <source>
        <dbReference type="ARBA" id="ARBA00023264"/>
    </source>
</evidence>
<evidence type="ECO:0000256" key="2">
    <source>
        <dbReference type="ARBA" id="ARBA00004651"/>
    </source>
</evidence>
<organism evidence="20 21">
    <name type="scientific">Legionella adelaidensis</name>
    <dbReference type="NCBI Taxonomy" id="45056"/>
    <lineage>
        <taxon>Bacteria</taxon>
        <taxon>Pseudomonadati</taxon>
        <taxon>Pseudomonadota</taxon>
        <taxon>Gammaproteobacteria</taxon>
        <taxon>Legionellales</taxon>
        <taxon>Legionellaceae</taxon>
        <taxon>Legionella</taxon>
    </lineage>
</organism>
<dbReference type="EC" id="2.7.7.41" evidence="6 18"/>
<feature type="transmembrane region" description="Helical" evidence="19">
    <location>
        <begin position="173"/>
        <end position="192"/>
    </location>
</feature>
<protein>
    <recommendedName>
        <fullName evidence="7 18">Phosphatidate cytidylyltransferase</fullName>
        <ecNumber evidence="6 18">2.7.7.41</ecNumber>
    </recommendedName>
</protein>
<proteinExistence type="inferred from homology"/>
<evidence type="ECO:0000256" key="8">
    <source>
        <dbReference type="ARBA" id="ARBA00022475"/>
    </source>
</evidence>
<accession>A0A0W0R621</accession>
<evidence type="ECO:0000256" key="18">
    <source>
        <dbReference type="RuleBase" id="RU003938"/>
    </source>
</evidence>
<evidence type="ECO:0000256" key="11">
    <source>
        <dbReference type="ARBA" id="ARBA00022692"/>
    </source>
</evidence>
<dbReference type="PANTHER" id="PTHR46382">
    <property type="entry name" value="PHOSPHATIDATE CYTIDYLYLTRANSFERASE"/>
    <property type="match status" value="1"/>
</dbReference>
<dbReference type="GO" id="GO:0004605">
    <property type="term" value="F:phosphatidate cytidylyltransferase activity"/>
    <property type="evidence" value="ECO:0007669"/>
    <property type="project" value="UniProtKB-EC"/>
</dbReference>
<feature type="transmembrane region" description="Helical" evidence="19">
    <location>
        <begin position="134"/>
        <end position="152"/>
    </location>
</feature>
<evidence type="ECO:0000256" key="12">
    <source>
        <dbReference type="ARBA" id="ARBA00022695"/>
    </source>
</evidence>
<feature type="transmembrane region" description="Helical" evidence="19">
    <location>
        <begin position="76"/>
        <end position="94"/>
    </location>
</feature>
<evidence type="ECO:0000256" key="7">
    <source>
        <dbReference type="ARBA" id="ARBA00019373"/>
    </source>
</evidence>
<name>A0A0W0R621_9GAMM</name>
<evidence type="ECO:0000256" key="9">
    <source>
        <dbReference type="ARBA" id="ARBA00022516"/>
    </source>
</evidence>
<feature type="transmembrane region" description="Helical" evidence="19">
    <location>
        <begin position="106"/>
        <end position="128"/>
    </location>
</feature>
<evidence type="ECO:0000313" key="21">
    <source>
        <dbReference type="Proteomes" id="UP000054859"/>
    </source>
</evidence>
<dbReference type="OrthoDB" id="9799199at2"/>